<keyword evidence="1" id="KW-1133">Transmembrane helix</keyword>
<dbReference type="RefSeq" id="WP_302714947.1">
    <property type="nucleotide sequence ID" value="NZ_JAULRT010000062.1"/>
</dbReference>
<evidence type="ECO:0000256" key="1">
    <source>
        <dbReference type="SAM" id="Phobius"/>
    </source>
</evidence>
<name>A0ABT8TIJ8_9GAMM</name>
<evidence type="ECO:0000313" key="3">
    <source>
        <dbReference type="Proteomes" id="UP001168380"/>
    </source>
</evidence>
<keyword evidence="1" id="KW-0812">Transmembrane</keyword>
<accession>A0ABT8TIJ8</accession>
<feature type="transmembrane region" description="Helical" evidence="1">
    <location>
        <begin position="12"/>
        <end position="30"/>
    </location>
</feature>
<comment type="caution">
    <text evidence="2">The sequence shown here is derived from an EMBL/GenBank/DDBJ whole genome shotgun (WGS) entry which is preliminary data.</text>
</comment>
<feature type="transmembrane region" description="Helical" evidence="1">
    <location>
        <begin position="36"/>
        <end position="57"/>
    </location>
</feature>
<reference evidence="2" key="1">
    <citation type="submission" date="2023-07" db="EMBL/GenBank/DDBJ databases">
        <title>Gilvimarinus algae sp. nov., isolated from the surface of Kelp.</title>
        <authorList>
            <person name="Sun Y.Y."/>
            <person name="Gong Y."/>
            <person name="Du Z.J."/>
        </authorList>
    </citation>
    <scope>NUCLEOTIDE SEQUENCE</scope>
    <source>
        <strain evidence="2">SDUM040014</strain>
    </source>
</reference>
<dbReference type="Proteomes" id="UP001168380">
    <property type="component" value="Unassembled WGS sequence"/>
</dbReference>
<keyword evidence="1" id="KW-0472">Membrane</keyword>
<proteinExistence type="predicted"/>
<gene>
    <name evidence="2" type="ORF">QWI16_16905</name>
</gene>
<organism evidence="2 3">
    <name type="scientific">Gilvimarinus algae</name>
    <dbReference type="NCBI Taxonomy" id="3058037"/>
    <lineage>
        <taxon>Bacteria</taxon>
        <taxon>Pseudomonadati</taxon>
        <taxon>Pseudomonadota</taxon>
        <taxon>Gammaproteobacteria</taxon>
        <taxon>Cellvibrionales</taxon>
        <taxon>Cellvibrionaceae</taxon>
        <taxon>Gilvimarinus</taxon>
    </lineage>
</organism>
<sequence length="66" mass="7188">MSNDKVVEKKWPYLALALLMTLAGVSMLVFRAQQSGIFPVAQCVIAVILLFNAALLARKTNGSNNH</sequence>
<dbReference type="EMBL" id="JAULRT010000062">
    <property type="protein sequence ID" value="MDO3383865.1"/>
    <property type="molecule type" value="Genomic_DNA"/>
</dbReference>
<evidence type="ECO:0000313" key="2">
    <source>
        <dbReference type="EMBL" id="MDO3383865.1"/>
    </source>
</evidence>
<protein>
    <submittedName>
        <fullName evidence="2">Uncharacterized protein</fullName>
    </submittedName>
</protein>
<keyword evidence="3" id="KW-1185">Reference proteome</keyword>